<dbReference type="AlphaFoldDB" id="A0A6D2K1Y8"/>
<organism evidence="2 3">
    <name type="scientific">Microthlaspi erraticum</name>
    <dbReference type="NCBI Taxonomy" id="1685480"/>
    <lineage>
        <taxon>Eukaryota</taxon>
        <taxon>Viridiplantae</taxon>
        <taxon>Streptophyta</taxon>
        <taxon>Embryophyta</taxon>
        <taxon>Tracheophyta</taxon>
        <taxon>Spermatophyta</taxon>
        <taxon>Magnoliopsida</taxon>
        <taxon>eudicotyledons</taxon>
        <taxon>Gunneridae</taxon>
        <taxon>Pentapetalae</taxon>
        <taxon>rosids</taxon>
        <taxon>malvids</taxon>
        <taxon>Brassicales</taxon>
        <taxon>Brassicaceae</taxon>
        <taxon>Coluteocarpeae</taxon>
        <taxon>Microthlaspi</taxon>
    </lineage>
</organism>
<feature type="region of interest" description="Disordered" evidence="1">
    <location>
        <begin position="67"/>
        <end position="127"/>
    </location>
</feature>
<evidence type="ECO:0000313" key="3">
    <source>
        <dbReference type="Proteomes" id="UP000467841"/>
    </source>
</evidence>
<name>A0A6D2K1Y8_9BRAS</name>
<dbReference type="Proteomes" id="UP000467841">
    <property type="component" value="Unassembled WGS sequence"/>
</dbReference>
<feature type="compositionally biased region" description="Polar residues" evidence="1">
    <location>
        <begin position="251"/>
        <end position="260"/>
    </location>
</feature>
<accession>A0A6D2K1Y8</accession>
<feature type="compositionally biased region" description="Polar residues" evidence="1">
    <location>
        <begin position="313"/>
        <end position="353"/>
    </location>
</feature>
<feature type="compositionally biased region" description="Basic and acidic residues" evidence="1">
    <location>
        <begin position="67"/>
        <end position="80"/>
    </location>
</feature>
<reference evidence="2" key="1">
    <citation type="submission" date="2020-01" db="EMBL/GenBank/DDBJ databases">
        <authorList>
            <person name="Mishra B."/>
        </authorList>
    </citation>
    <scope>NUCLEOTIDE SEQUENCE [LARGE SCALE GENOMIC DNA]</scope>
</reference>
<evidence type="ECO:0000256" key="1">
    <source>
        <dbReference type="SAM" id="MobiDB-lite"/>
    </source>
</evidence>
<sequence length="353" mass="40405">MQRCFKLYDVYSQSQYSVSQRREEIINEDVVNDEDFVDSETYEEDTSETQVPQTQENEEVYRVNIDDRTRPSNEFTRETMHQNSPPVNPLRNPASRTQQQGRLRRESAMNTVAGSSKTTSRGNRKKQSFQATLTDTMVGFREFQCQSLQQMRPNSFDQEDYDEYDKAVKMFESLEVQYTGFYWACLQSLKDERFWRRHFIDRAENIVEDKLQFLQALSGYTQDGEFVGKKLVSGQNSGSPNFGGFVSNSPPFGGNNSWGQTSGGQWGYGSHHWGTPPNLQQWGTPPNAQQWGTPPNAQQWGTPPNAQRWGTPPNAQQWGTPPNPQQWGTPPNTQQWGSSSNIPQWGPTSNVQQ</sequence>
<dbReference type="EMBL" id="CACVBM020001262">
    <property type="protein sequence ID" value="CAA7042172.1"/>
    <property type="molecule type" value="Genomic_DNA"/>
</dbReference>
<feature type="compositionally biased region" description="Polar residues" evidence="1">
    <location>
        <begin position="277"/>
        <end position="305"/>
    </location>
</feature>
<feature type="compositionally biased region" description="Polar residues" evidence="1">
    <location>
        <begin position="108"/>
        <end position="121"/>
    </location>
</feature>
<proteinExistence type="predicted"/>
<evidence type="ECO:0000313" key="2">
    <source>
        <dbReference type="EMBL" id="CAA7042172.1"/>
    </source>
</evidence>
<protein>
    <submittedName>
        <fullName evidence="2">Uncharacterized protein</fullName>
    </submittedName>
</protein>
<gene>
    <name evidence="2" type="ORF">MERR_LOCUS29407</name>
</gene>
<comment type="caution">
    <text evidence="2">The sequence shown here is derived from an EMBL/GenBank/DDBJ whole genome shotgun (WGS) entry which is preliminary data.</text>
</comment>
<dbReference type="OrthoDB" id="1106085at2759"/>
<feature type="region of interest" description="Disordered" evidence="1">
    <location>
        <begin position="251"/>
        <end position="353"/>
    </location>
</feature>
<keyword evidence="3" id="KW-1185">Reference proteome</keyword>